<dbReference type="EMBL" id="FRAR01000024">
    <property type="protein sequence ID" value="SHK79003.1"/>
    <property type="molecule type" value="Genomic_DNA"/>
</dbReference>
<reference evidence="3" key="1">
    <citation type="submission" date="2016-11" db="EMBL/GenBank/DDBJ databases">
        <authorList>
            <person name="Varghese N."/>
            <person name="Submissions S."/>
        </authorList>
    </citation>
    <scope>NUCLEOTIDE SEQUENCE [LARGE SCALE GENOMIC DNA]</scope>
    <source>
        <strain evidence="3">DSM 10349</strain>
    </source>
</reference>
<dbReference type="RefSeq" id="WP_072916210.1">
    <property type="nucleotide sequence ID" value="NZ_FRAR01000024.1"/>
</dbReference>
<dbReference type="STRING" id="1121421.SAMN02745123_03124"/>
<keyword evidence="1" id="KW-0175">Coiled coil</keyword>
<proteinExistence type="predicted"/>
<name>A0A1M6VBX1_9FIRM</name>
<dbReference type="AlphaFoldDB" id="A0A1M6VBX1"/>
<keyword evidence="3" id="KW-1185">Reference proteome</keyword>
<evidence type="ECO:0000313" key="2">
    <source>
        <dbReference type="EMBL" id="SHK79003.1"/>
    </source>
</evidence>
<feature type="coiled-coil region" evidence="1">
    <location>
        <begin position="108"/>
        <end position="156"/>
    </location>
</feature>
<gene>
    <name evidence="2" type="ORF">SAMN02745123_03124</name>
</gene>
<evidence type="ECO:0000256" key="1">
    <source>
        <dbReference type="SAM" id="Coils"/>
    </source>
</evidence>
<accession>A0A1M6VBX1</accession>
<dbReference type="Proteomes" id="UP000183997">
    <property type="component" value="Unassembled WGS sequence"/>
</dbReference>
<evidence type="ECO:0000313" key="3">
    <source>
        <dbReference type="Proteomes" id="UP000183997"/>
    </source>
</evidence>
<organism evidence="2 3">
    <name type="scientific">Desulforamulus aeronauticus DSM 10349</name>
    <dbReference type="NCBI Taxonomy" id="1121421"/>
    <lineage>
        <taxon>Bacteria</taxon>
        <taxon>Bacillati</taxon>
        <taxon>Bacillota</taxon>
        <taxon>Clostridia</taxon>
        <taxon>Eubacteriales</taxon>
        <taxon>Peptococcaceae</taxon>
        <taxon>Desulforamulus</taxon>
    </lineage>
</organism>
<protein>
    <submittedName>
        <fullName evidence="2">Uncharacterized protein</fullName>
    </submittedName>
</protein>
<sequence length="267" mass="29958">MDKTYIDTDESIEEYIDNYIVYVKTDENSNITAINSSAFLQDTTDWNKIDEGIGDVYHHAQGNYLEKGLFDNNGCYNYKLVDSIILERTDEEKQIEISVRPVPEPSEIELLKKRADQTEADNLTALEEIAGAYEKALLLEAENAQLKERLAAVEADNLTSLEKITETYEKSLLLEADNTQLKERLIVAEADNITALKGTALVYEKTLDLETENAQLKEKLAAAEVDTLTALEGTATVYEELLALKEQIKGGSTWQRSILNLLKRGGE</sequence>